<evidence type="ECO:0000259" key="6">
    <source>
        <dbReference type="Pfam" id="PF03600"/>
    </source>
</evidence>
<dbReference type="eggNOG" id="arCOG00238">
    <property type="taxonomic scope" value="Archaea"/>
</dbReference>
<dbReference type="Pfam" id="PF03600">
    <property type="entry name" value="CitMHS"/>
    <property type="match status" value="1"/>
</dbReference>
<dbReference type="OrthoDB" id="86089at2157"/>
<dbReference type="GO" id="GO:0055085">
    <property type="term" value="P:transmembrane transport"/>
    <property type="evidence" value="ECO:0007669"/>
    <property type="project" value="InterPro"/>
</dbReference>
<evidence type="ECO:0000256" key="5">
    <source>
        <dbReference type="ARBA" id="ARBA00023136"/>
    </source>
</evidence>
<dbReference type="InterPro" id="IPR051475">
    <property type="entry name" value="Diverse_Ion_Transporter"/>
</dbReference>
<dbReference type="HOGENOM" id="CLU_063025_1_0_2"/>
<keyword evidence="3" id="KW-0812">Transmembrane</keyword>
<evidence type="ECO:0000256" key="1">
    <source>
        <dbReference type="ARBA" id="ARBA00004141"/>
    </source>
</evidence>
<evidence type="ECO:0000313" key="8">
    <source>
        <dbReference type="Proteomes" id="UP000001400"/>
    </source>
</evidence>
<evidence type="ECO:0000256" key="3">
    <source>
        <dbReference type="ARBA" id="ARBA00022692"/>
    </source>
</evidence>
<organism evidence="7 8">
    <name type="scientific">Aciduliprofundum boonei (strain DSM 19572 / T469)</name>
    <dbReference type="NCBI Taxonomy" id="439481"/>
    <lineage>
        <taxon>Archaea</taxon>
        <taxon>Methanobacteriati</taxon>
        <taxon>Thermoplasmatota</taxon>
        <taxon>DHVE2 group</taxon>
        <taxon>Candidatus Aciduliprofundum</taxon>
    </lineage>
</organism>
<dbReference type="Proteomes" id="UP000001400">
    <property type="component" value="Chromosome"/>
</dbReference>
<dbReference type="PANTHER" id="PTHR43568:SF1">
    <property type="entry name" value="P PROTEIN"/>
    <property type="match status" value="1"/>
</dbReference>
<accession>B5ICS8</accession>
<comment type="subcellular location">
    <subcellularLocation>
        <location evidence="1">Membrane</location>
        <topology evidence="1">Multi-pass membrane protein</topology>
    </subcellularLocation>
</comment>
<dbReference type="KEGG" id="abi:Aboo_1354"/>
<keyword evidence="5" id="KW-0472">Membrane</keyword>
<proteinExistence type="predicted"/>
<dbReference type="PANTHER" id="PTHR43568">
    <property type="entry name" value="P PROTEIN"/>
    <property type="match status" value="1"/>
</dbReference>
<dbReference type="EMBL" id="CP001941">
    <property type="protein sequence ID" value="ADD09162.1"/>
    <property type="molecule type" value="Genomic_DNA"/>
</dbReference>
<dbReference type="RefSeq" id="WP_008083940.1">
    <property type="nucleotide sequence ID" value="NC_013926.1"/>
</dbReference>
<dbReference type="InterPro" id="IPR004680">
    <property type="entry name" value="Cit_transptr-like_dom"/>
</dbReference>
<dbReference type="STRING" id="439481.Aboo_1354"/>
<sequence length="367" mass="42038">MNLLKKMSRDYVLIVSLVILIIISIFAPYLVSQYPYFVDWKTLLTLAALFLITTAMMDSQYLKITALKLIEKIENERKLALALISFSFVLSMFITNDVTLLLLVPLTLSLQSYVKQDIKKMIIFEALAVNAGSALTPIGNPQNLYLWNLWGVDFGAFILYLLPVVLVLLVILLFLVFLIFPSKHLQKFEIKNVEDGDKKLAWLSLILLIFMIIFMDLNLEFYAIPIIFIVYILYRRDVYLHVDWLLLLIFFLFFIDFNAIGNLPAVRNFFLNQNISGLKAFAYGALISQFISNVPAAILLSNFTNDIQSLVYGVSVGGNGIIIASLANLIALRFVKDKKWAIEFHKYSIAYFIITFIIMLFLLYVLI</sequence>
<dbReference type="AlphaFoldDB" id="B5ICS8"/>
<evidence type="ECO:0000256" key="4">
    <source>
        <dbReference type="ARBA" id="ARBA00022989"/>
    </source>
</evidence>
<dbReference type="GO" id="GO:0016020">
    <property type="term" value="C:membrane"/>
    <property type="evidence" value="ECO:0007669"/>
    <property type="project" value="UniProtKB-SubCell"/>
</dbReference>
<evidence type="ECO:0000313" key="7">
    <source>
        <dbReference type="EMBL" id="ADD09162.1"/>
    </source>
</evidence>
<dbReference type="GeneID" id="8828316"/>
<gene>
    <name evidence="7" type="ordered locus">Aboo_1354</name>
</gene>
<protein>
    <submittedName>
        <fullName evidence="7">Citrate transporter</fullName>
    </submittedName>
</protein>
<reference evidence="7" key="1">
    <citation type="submission" date="2010-02" db="EMBL/GenBank/DDBJ databases">
        <title>Complete sequence of Aciduliprofundum boonei T469.</title>
        <authorList>
            <consortium name="US DOE Joint Genome Institute"/>
            <person name="Lucas S."/>
            <person name="Copeland A."/>
            <person name="Lapidus A."/>
            <person name="Cheng J.-F."/>
            <person name="Bruce D."/>
            <person name="Goodwin L."/>
            <person name="Pitluck S."/>
            <person name="Saunders E."/>
            <person name="Detter J.C."/>
            <person name="Han C."/>
            <person name="Tapia R."/>
            <person name="Land M."/>
            <person name="Hauser L."/>
            <person name="Kyrpides N."/>
            <person name="Mikhailova N."/>
            <person name="Flores G."/>
            <person name="Reysenbach A.-L."/>
            <person name="Woyke T."/>
        </authorList>
    </citation>
    <scope>NUCLEOTIDE SEQUENCE</scope>
    <source>
        <strain evidence="7">T469</strain>
    </source>
</reference>
<keyword evidence="2" id="KW-0813">Transport</keyword>
<keyword evidence="8" id="KW-1185">Reference proteome</keyword>
<name>B5ICS8_ACIB4</name>
<feature type="domain" description="Citrate transporter-like" evidence="6">
    <location>
        <begin position="6"/>
        <end position="301"/>
    </location>
</feature>
<evidence type="ECO:0000256" key="2">
    <source>
        <dbReference type="ARBA" id="ARBA00022448"/>
    </source>
</evidence>
<keyword evidence="4" id="KW-1133">Transmembrane helix</keyword>